<protein>
    <recommendedName>
        <fullName evidence="3">Phenylacetate-CoA ligase</fullName>
    </recommendedName>
</protein>
<dbReference type="EMBL" id="NMPM01000010">
    <property type="protein sequence ID" value="PAV27032.1"/>
    <property type="molecule type" value="Genomic_DNA"/>
</dbReference>
<dbReference type="AlphaFoldDB" id="A0A2A2I627"/>
<dbReference type="Gene3D" id="3.40.50.12780">
    <property type="entry name" value="N-terminal domain of ligase-like"/>
    <property type="match status" value="1"/>
</dbReference>
<evidence type="ECO:0008006" key="3">
    <source>
        <dbReference type="Google" id="ProtNLM"/>
    </source>
</evidence>
<dbReference type="PANTHER" id="PTHR36932:SF1">
    <property type="entry name" value="CAPSULAR POLYSACCHARIDE BIOSYNTHESIS PROTEIN"/>
    <property type="match status" value="1"/>
</dbReference>
<dbReference type="PANTHER" id="PTHR36932">
    <property type="entry name" value="CAPSULAR POLYSACCHARIDE BIOSYNTHESIS PROTEIN"/>
    <property type="match status" value="1"/>
</dbReference>
<keyword evidence="2" id="KW-1185">Reference proteome</keyword>
<dbReference type="SUPFAM" id="SSF56801">
    <property type="entry name" value="Acetyl-CoA synthetase-like"/>
    <property type="match status" value="1"/>
</dbReference>
<gene>
    <name evidence="1" type="ORF">CF392_02530</name>
</gene>
<organism evidence="1 2">
    <name type="scientific">Tamilnaduibacter salinus</name>
    <dbReference type="NCBI Taxonomy" id="1484056"/>
    <lineage>
        <taxon>Bacteria</taxon>
        <taxon>Pseudomonadati</taxon>
        <taxon>Pseudomonadota</taxon>
        <taxon>Gammaproteobacteria</taxon>
        <taxon>Pseudomonadales</taxon>
        <taxon>Marinobacteraceae</taxon>
        <taxon>Tamilnaduibacter</taxon>
    </lineage>
</organism>
<proteinExistence type="predicted"/>
<name>A0A2A2I627_9GAMM</name>
<sequence length="455" mass="51985">MTGIAERIYFRSPVWLQNILVSTYGYHLFQQRFGGSFKKVLKEVERTHELSSRQIHELQSERLHSMVRYCHECIPYYRKVMADYGLSPTDFTTVEHLQKLPMLKKETVKTKPDLFRPQKPIKVWMKQHTSGSTGTPLALDVDEYTYKLAMALLVDHEQRAGVPFGAPRATFAGRMLQPFEDETPPFSRYNRAENQRLFSSYHLSEKTFDDYNRELTGFQPKELIGYPSVISLLAGFYQQTGVTPTFSPSAVITNSETLLDWQKEKIESVFKCPVRDYYGTAEYVIFAGQRDDGYYHPNPLLGIMETADLDSDSDEQLVLGTTLTNRAMPLLRYDLGDTAVVANNYEQGYTPSLVKCFSGRKDDYIITPSGRKIGRTGEIFGYFPEVKEAQIIQTSASKVHLAIVPELKSEINNEAIIELCKKKLSSEFTYEIETVPKIPRSKNGKFKSVINEITS</sequence>
<evidence type="ECO:0000313" key="1">
    <source>
        <dbReference type="EMBL" id="PAV27032.1"/>
    </source>
</evidence>
<comment type="caution">
    <text evidence="1">The sequence shown here is derived from an EMBL/GenBank/DDBJ whole genome shotgun (WGS) entry which is preliminary data.</text>
</comment>
<dbReference type="Proteomes" id="UP000218332">
    <property type="component" value="Unassembled WGS sequence"/>
</dbReference>
<reference evidence="1 2" key="1">
    <citation type="submission" date="2017-07" db="EMBL/GenBank/DDBJ databases">
        <title>Tamlnaduibacter salinus (Mi-7) genome sequencing.</title>
        <authorList>
            <person name="Verma A."/>
            <person name="Krishnamurthi S."/>
        </authorList>
    </citation>
    <scope>NUCLEOTIDE SEQUENCE [LARGE SCALE GENOMIC DNA]</scope>
    <source>
        <strain evidence="1 2">Mi-7</strain>
    </source>
</reference>
<dbReference type="InterPro" id="IPR053158">
    <property type="entry name" value="CapK_Type1_Caps_Biosynth"/>
</dbReference>
<accession>A0A2A2I627</accession>
<dbReference type="InterPro" id="IPR042099">
    <property type="entry name" value="ANL_N_sf"/>
</dbReference>
<dbReference type="RefSeq" id="WP_095609895.1">
    <property type="nucleotide sequence ID" value="NZ_NMPM01000010.1"/>
</dbReference>
<evidence type="ECO:0000313" key="2">
    <source>
        <dbReference type="Proteomes" id="UP000218332"/>
    </source>
</evidence>